<proteinExistence type="predicted"/>
<dbReference type="KEGG" id="gbr:Gbro_1282"/>
<dbReference type="PANTHER" id="PTHR28004">
    <property type="entry name" value="ZGC:162816-RELATED"/>
    <property type="match status" value="1"/>
</dbReference>
<sequence>MLPRTDQPNPLWASDPARYWAGIDAAVRDAGLDAPVLALDVDALAHNSADLVARANGVPIRIASKSVRVRHVIDELSRRRGFGGVLAYDLAEAIWLATTSGIDDVLVGYPTTRRSAIAALAGDDEAASRVTVLVDSVDQLDLIDSVCTPGRRAPIRVAIDVDASYRLLRGRLHIGVRRSPVHSRRDATALARIIVRRTGFRLVGVMSYEAQVAGMADAAGSAPRNRAVGLMQRRSMAELRRRRDRVIAELRSLADLEVVNAGGTGSIEDTAADPSITDIAAGSGLFGGHLFDGYSRFRPAPALAFGLDVVRRPAAGIVTCAGGGWIASGPPGADRLPKPVWPQGLSYLKAEAAGEVQTPLRGPPADRLRVGDRVWFRHTKSGEVCERADAVALIERDDGGNPRVRDVVPTYRGEGKCFL</sequence>
<protein>
    <submittedName>
        <fullName evidence="2">Alanine racemase domain protein</fullName>
    </submittedName>
</protein>
<dbReference type="STRING" id="526226.Gbro_1282"/>
<dbReference type="GO" id="GO:0008721">
    <property type="term" value="F:D-serine ammonia-lyase activity"/>
    <property type="evidence" value="ECO:0007669"/>
    <property type="project" value="TreeGrafter"/>
</dbReference>
<dbReference type="InterPro" id="IPR029066">
    <property type="entry name" value="PLP-binding_barrel"/>
</dbReference>
<dbReference type="InterPro" id="IPR051466">
    <property type="entry name" value="D-amino_acid_metab_enzyme"/>
</dbReference>
<dbReference type="SUPFAM" id="SSF51419">
    <property type="entry name" value="PLP-binding barrel"/>
    <property type="match status" value="1"/>
</dbReference>
<dbReference type="Pfam" id="PF01168">
    <property type="entry name" value="Ala_racemase_N"/>
    <property type="match status" value="1"/>
</dbReference>
<reference evidence="2 3" key="2">
    <citation type="journal article" date="2010" name="Stand. Genomic Sci.">
        <title>Complete genome sequence of Gordonia bronchialis type strain (3410).</title>
        <authorList>
            <person name="Ivanova N."/>
            <person name="Sikorski J."/>
            <person name="Jando M."/>
            <person name="Lapidus A."/>
            <person name="Nolan M."/>
            <person name="Lucas S."/>
            <person name="Del Rio T.G."/>
            <person name="Tice H."/>
            <person name="Copeland A."/>
            <person name="Cheng J.F."/>
            <person name="Chen F."/>
            <person name="Bruce D."/>
            <person name="Goodwin L."/>
            <person name="Pitluck S."/>
            <person name="Mavromatis K."/>
            <person name="Ovchinnikova G."/>
            <person name="Pati A."/>
            <person name="Chen A."/>
            <person name="Palaniappan K."/>
            <person name="Land M."/>
            <person name="Hauser L."/>
            <person name="Chang Y.J."/>
            <person name="Jeffries C.D."/>
            <person name="Chain P."/>
            <person name="Saunders E."/>
            <person name="Han C."/>
            <person name="Detter J.C."/>
            <person name="Brettin T."/>
            <person name="Rohde M."/>
            <person name="Goker M."/>
            <person name="Bristow J."/>
            <person name="Eisen J.A."/>
            <person name="Markowitz V."/>
            <person name="Hugenholtz P."/>
            <person name="Klenk H.P."/>
            <person name="Kyrpides N.C."/>
        </authorList>
    </citation>
    <scope>NUCLEOTIDE SEQUENCE [LARGE SCALE GENOMIC DNA]</scope>
    <source>
        <strain evidence="3">ATCC 25592 / DSM 43247 / BCRC 13721 / JCM 3198 / KCTC 3076 / NBRC 16047 / NCTC 10667</strain>
    </source>
</reference>
<keyword evidence="3" id="KW-1185">Reference proteome</keyword>
<evidence type="ECO:0000313" key="2">
    <source>
        <dbReference type="EMBL" id="ACY20574.1"/>
    </source>
</evidence>
<dbReference type="EMBL" id="CP001802">
    <property type="protein sequence ID" value="ACY20574.1"/>
    <property type="molecule type" value="Genomic_DNA"/>
</dbReference>
<dbReference type="HOGENOM" id="CLU_042383_0_0_11"/>
<dbReference type="PANTHER" id="PTHR28004:SF2">
    <property type="entry name" value="D-SERINE DEHYDRATASE"/>
    <property type="match status" value="1"/>
</dbReference>
<dbReference type="RefSeq" id="WP_012833147.1">
    <property type="nucleotide sequence ID" value="NC_013441.1"/>
</dbReference>
<dbReference type="AlphaFoldDB" id="D0L5P5"/>
<name>D0L5P5_GORB4</name>
<organism evidence="2 3">
    <name type="scientific">Gordonia bronchialis (strain ATCC 25592 / DSM 43247 / BCRC 13721 / JCM 3198 / KCTC 3076 / NBRC 16047 / NCTC 10667)</name>
    <name type="common">Rhodococcus bronchialis</name>
    <dbReference type="NCBI Taxonomy" id="526226"/>
    <lineage>
        <taxon>Bacteria</taxon>
        <taxon>Bacillati</taxon>
        <taxon>Actinomycetota</taxon>
        <taxon>Actinomycetes</taxon>
        <taxon>Mycobacteriales</taxon>
        <taxon>Gordoniaceae</taxon>
        <taxon>Gordonia</taxon>
    </lineage>
</organism>
<feature type="domain" description="Alanine racemase N-terminal" evidence="1">
    <location>
        <begin position="40"/>
        <end position="287"/>
    </location>
</feature>
<accession>D0L5P5</accession>
<dbReference type="Proteomes" id="UP000001219">
    <property type="component" value="Chromosome"/>
</dbReference>
<dbReference type="GO" id="GO:0036088">
    <property type="term" value="P:D-serine catabolic process"/>
    <property type="evidence" value="ECO:0007669"/>
    <property type="project" value="TreeGrafter"/>
</dbReference>
<dbReference type="eggNOG" id="COG3616">
    <property type="taxonomic scope" value="Bacteria"/>
</dbReference>
<gene>
    <name evidence="2" type="ordered locus">Gbro_1282</name>
</gene>
<evidence type="ECO:0000259" key="1">
    <source>
        <dbReference type="Pfam" id="PF01168"/>
    </source>
</evidence>
<dbReference type="Gene3D" id="3.20.20.10">
    <property type="entry name" value="Alanine racemase"/>
    <property type="match status" value="1"/>
</dbReference>
<evidence type="ECO:0000313" key="3">
    <source>
        <dbReference type="Proteomes" id="UP000001219"/>
    </source>
</evidence>
<dbReference type="OrthoDB" id="2445260at2"/>
<reference evidence="3" key="1">
    <citation type="submission" date="2009-10" db="EMBL/GenBank/DDBJ databases">
        <title>The complete chromosome of Gordonia bronchialis DSM 43247.</title>
        <authorList>
            <consortium name="US DOE Joint Genome Institute (JGI-PGF)"/>
            <person name="Lucas S."/>
            <person name="Copeland A."/>
            <person name="Lapidus A."/>
            <person name="Glavina del Rio T."/>
            <person name="Dalin E."/>
            <person name="Tice H."/>
            <person name="Bruce D."/>
            <person name="Goodwin L."/>
            <person name="Pitluck S."/>
            <person name="Kyrpides N."/>
            <person name="Mavromatis K."/>
            <person name="Ivanova N."/>
            <person name="Ovchinnikova G."/>
            <person name="Saunders E."/>
            <person name="Brettin T."/>
            <person name="Detter J.C."/>
            <person name="Han C."/>
            <person name="Larimer F."/>
            <person name="Land M."/>
            <person name="Hauser L."/>
            <person name="Markowitz V."/>
            <person name="Cheng J.-F."/>
            <person name="Hugenholtz P."/>
            <person name="Woyke T."/>
            <person name="Wu D."/>
            <person name="Jando M."/>
            <person name="Schneider S."/>
            <person name="Goeker M."/>
            <person name="Klenk H.-P."/>
            <person name="Eisen J.A."/>
        </authorList>
    </citation>
    <scope>NUCLEOTIDE SEQUENCE [LARGE SCALE GENOMIC DNA]</scope>
    <source>
        <strain evidence="3">ATCC 25592 / DSM 43247 / BCRC 13721 / JCM 3198 / KCTC 3076 / NBRC 16047 / NCTC 10667</strain>
    </source>
</reference>
<dbReference type="InterPro" id="IPR001608">
    <property type="entry name" value="Ala_racemase_N"/>
</dbReference>